<organism evidence="5 6">
    <name type="scientific">Ditylenchus destructor</name>
    <dbReference type="NCBI Taxonomy" id="166010"/>
    <lineage>
        <taxon>Eukaryota</taxon>
        <taxon>Metazoa</taxon>
        <taxon>Ecdysozoa</taxon>
        <taxon>Nematoda</taxon>
        <taxon>Chromadorea</taxon>
        <taxon>Rhabditida</taxon>
        <taxon>Tylenchina</taxon>
        <taxon>Tylenchomorpha</taxon>
        <taxon>Sphaerularioidea</taxon>
        <taxon>Anguinidae</taxon>
        <taxon>Anguininae</taxon>
        <taxon>Ditylenchus</taxon>
    </lineage>
</organism>
<dbReference type="PROSITE" id="PS50026">
    <property type="entry name" value="EGF_3"/>
    <property type="match status" value="1"/>
</dbReference>
<dbReference type="Proteomes" id="UP001201812">
    <property type="component" value="Unassembled WGS sequence"/>
</dbReference>
<dbReference type="EMBL" id="JAKKPZ010000033">
    <property type="protein sequence ID" value="KAI1708856.1"/>
    <property type="molecule type" value="Genomic_DNA"/>
</dbReference>
<protein>
    <submittedName>
        <fullName evidence="5">Teneurin-3</fullName>
    </submittedName>
</protein>
<dbReference type="PANTHER" id="PTHR24044:SF417">
    <property type="entry name" value="WEARY, ISOFORM B"/>
    <property type="match status" value="1"/>
</dbReference>
<dbReference type="AlphaFoldDB" id="A0AAD4R4F7"/>
<feature type="compositionally biased region" description="Polar residues" evidence="2">
    <location>
        <begin position="1"/>
        <end position="12"/>
    </location>
</feature>
<keyword evidence="3" id="KW-0472">Membrane</keyword>
<keyword evidence="6" id="KW-1185">Reference proteome</keyword>
<dbReference type="InterPro" id="IPR050906">
    <property type="entry name" value="Notch_signaling"/>
</dbReference>
<proteinExistence type="predicted"/>
<feature type="disulfide bond" evidence="1">
    <location>
        <begin position="228"/>
        <end position="237"/>
    </location>
</feature>
<dbReference type="PANTHER" id="PTHR24044">
    <property type="entry name" value="NOTCH LIGAND FAMILY MEMBER"/>
    <property type="match status" value="1"/>
</dbReference>
<keyword evidence="1" id="KW-1015">Disulfide bond</keyword>
<feature type="region of interest" description="Disordered" evidence="2">
    <location>
        <begin position="1"/>
        <end position="37"/>
    </location>
</feature>
<dbReference type="InterPro" id="IPR000742">
    <property type="entry name" value="EGF"/>
</dbReference>
<dbReference type="PROSITE" id="PS00022">
    <property type="entry name" value="EGF_1"/>
    <property type="match status" value="1"/>
</dbReference>
<evidence type="ECO:0000256" key="2">
    <source>
        <dbReference type="SAM" id="MobiDB-lite"/>
    </source>
</evidence>
<keyword evidence="3" id="KW-1133">Transmembrane helix</keyword>
<feature type="transmembrane region" description="Helical" evidence="3">
    <location>
        <begin position="281"/>
        <end position="304"/>
    </location>
</feature>
<evidence type="ECO:0000256" key="1">
    <source>
        <dbReference type="PROSITE-ProRule" id="PRU00076"/>
    </source>
</evidence>
<feature type="compositionally biased region" description="Low complexity" evidence="2">
    <location>
        <begin position="17"/>
        <end position="37"/>
    </location>
</feature>
<comment type="caution">
    <text evidence="5">The sequence shown here is derived from an EMBL/GenBank/DDBJ whole genome shotgun (WGS) entry which is preliminary data.</text>
</comment>
<keyword evidence="1" id="KW-0245">EGF-like domain</keyword>
<keyword evidence="3" id="KW-0812">Transmembrane</keyword>
<evidence type="ECO:0000313" key="5">
    <source>
        <dbReference type="EMBL" id="KAI1708856.1"/>
    </source>
</evidence>
<evidence type="ECO:0000256" key="3">
    <source>
        <dbReference type="SAM" id="Phobius"/>
    </source>
</evidence>
<name>A0AAD4R4F7_9BILA</name>
<reference evidence="5" key="1">
    <citation type="submission" date="2022-01" db="EMBL/GenBank/DDBJ databases">
        <title>Genome Sequence Resource for Two Populations of Ditylenchus destructor, the Migratory Endoparasitic Phytonematode.</title>
        <authorList>
            <person name="Zhang H."/>
            <person name="Lin R."/>
            <person name="Xie B."/>
        </authorList>
    </citation>
    <scope>NUCLEOTIDE SEQUENCE</scope>
    <source>
        <strain evidence="5">BazhouSP</strain>
    </source>
</reference>
<dbReference type="GO" id="GO:0005112">
    <property type="term" value="F:Notch binding"/>
    <property type="evidence" value="ECO:0007669"/>
    <property type="project" value="TreeGrafter"/>
</dbReference>
<sequence length="386" mass="43923">MPAPAISTSTPDSVMISFSSTSPSTSREDFNSTSGASSSMSFFEAADETDQKDGIAVDRIPIQRKTSRKMRRHRRRLRQHFAEQLNETAPCENGGNFVNGKCECHFPFVGPRCVDFACEHGLSVGNRYDSDSTFFNRMCICDEDWAGELCNEPVADQCNERGQYKNGRCKCHGWYFGPKCQYVGKCDHGKLQEGHCHCDYGYEGDYCHLINCHHGYRDKNNNSESCVCPPRHTGMFCDECLLTSGEDSNGRSYHVLPFPNCTEEVIPHWARMSREKTDDRIWSRLIILLIVIFLLLLLFLIMLLMHWGRRRQQDPEVDVERRKAMEERKELLERAIYLQSARNSTAHPSTSKFELSSTAVGRKLVNALQSSSLNYSGGPRINLSLD</sequence>
<comment type="caution">
    <text evidence="1">Lacks conserved residue(s) required for the propagation of feature annotation.</text>
</comment>
<gene>
    <name evidence="5" type="ORF">DdX_11613</name>
</gene>
<dbReference type="Gene3D" id="2.10.25.10">
    <property type="entry name" value="Laminin"/>
    <property type="match status" value="1"/>
</dbReference>
<evidence type="ECO:0000259" key="4">
    <source>
        <dbReference type="PROSITE" id="PS50026"/>
    </source>
</evidence>
<dbReference type="PROSITE" id="PS01186">
    <property type="entry name" value="EGF_2"/>
    <property type="match status" value="1"/>
</dbReference>
<evidence type="ECO:0000313" key="6">
    <source>
        <dbReference type="Proteomes" id="UP001201812"/>
    </source>
</evidence>
<feature type="domain" description="EGF-like" evidence="4">
    <location>
        <begin position="203"/>
        <end position="238"/>
    </location>
</feature>
<accession>A0AAD4R4F7</accession>